<dbReference type="GO" id="GO:0000776">
    <property type="term" value="C:kinetochore"/>
    <property type="evidence" value="ECO:0007669"/>
    <property type="project" value="InterPro"/>
</dbReference>
<feature type="region of interest" description="Disordered" evidence="2">
    <location>
        <begin position="191"/>
        <end position="221"/>
    </location>
</feature>
<feature type="non-terminal residue" evidence="3">
    <location>
        <position position="1"/>
    </location>
</feature>
<gene>
    <name evidence="3" type="primary">Zwint</name>
    <name evidence="3" type="ORF">RHOROS_R16159</name>
</gene>
<protein>
    <submittedName>
        <fullName evidence="3">ZWINT protein</fullName>
    </submittedName>
</protein>
<dbReference type="Pfam" id="PF15556">
    <property type="entry name" value="Zwint"/>
    <property type="match status" value="1"/>
</dbReference>
<reference evidence="3 4" key="1">
    <citation type="submission" date="2019-09" db="EMBL/GenBank/DDBJ databases">
        <title>Bird 10,000 Genomes (B10K) Project - Family phase.</title>
        <authorList>
            <person name="Zhang G."/>
        </authorList>
    </citation>
    <scope>NUCLEOTIDE SEQUENCE [LARGE SCALE GENOMIC DNA]</scope>
    <source>
        <strain evidence="3">B10K-CU-031-12</strain>
        <tissue evidence="3">Muscle</tissue>
    </source>
</reference>
<evidence type="ECO:0000256" key="1">
    <source>
        <dbReference type="SAM" id="Coils"/>
    </source>
</evidence>
<feature type="non-terminal residue" evidence="3">
    <location>
        <position position="243"/>
    </location>
</feature>
<dbReference type="PANTHER" id="PTHR31504">
    <property type="entry name" value="ZW10 INTERACTOR ZWINT"/>
    <property type="match status" value="1"/>
</dbReference>
<evidence type="ECO:0000313" key="3">
    <source>
        <dbReference type="EMBL" id="NXF27731.1"/>
    </source>
</evidence>
<dbReference type="InterPro" id="IPR029092">
    <property type="entry name" value="Zwint-1"/>
</dbReference>
<dbReference type="Proteomes" id="UP000574210">
    <property type="component" value="Unassembled WGS sequence"/>
</dbReference>
<name>A0A7K8SD67_9PASS</name>
<feature type="coiled-coil region" evidence="1">
    <location>
        <begin position="107"/>
        <end position="158"/>
    </location>
</feature>
<dbReference type="AlphaFoldDB" id="A0A7K8SD67"/>
<keyword evidence="1" id="KW-0175">Coiled coil</keyword>
<dbReference type="PANTHER" id="PTHR31504:SF1">
    <property type="entry name" value="ZW10 INTERACTOR"/>
    <property type="match status" value="1"/>
</dbReference>
<evidence type="ECO:0000256" key="2">
    <source>
        <dbReference type="SAM" id="MobiDB-lite"/>
    </source>
</evidence>
<dbReference type="EMBL" id="VWYZ01000965">
    <property type="protein sequence ID" value="NXF27731.1"/>
    <property type="molecule type" value="Genomic_DNA"/>
</dbReference>
<comment type="caution">
    <text evidence="3">The sequence shown here is derived from an EMBL/GenBank/DDBJ whole genome shotgun (WGS) entry which is preliminary data.</text>
</comment>
<accession>A0A7K8SD67</accession>
<evidence type="ECO:0000313" key="4">
    <source>
        <dbReference type="Proteomes" id="UP000574210"/>
    </source>
</evidence>
<organism evidence="3 4">
    <name type="scientific">Rhodinocichla rosea</name>
    <dbReference type="NCBI Taxonomy" id="58203"/>
    <lineage>
        <taxon>Eukaryota</taxon>
        <taxon>Metazoa</taxon>
        <taxon>Chordata</taxon>
        <taxon>Craniata</taxon>
        <taxon>Vertebrata</taxon>
        <taxon>Euteleostomi</taxon>
        <taxon>Archelosauria</taxon>
        <taxon>Archosauria</taxon>
        <taxon>Dinosauria</taxon>
        <taxon>Saurischia</taxon>
        <taxon>Theropoda</taxon>
        <taxon>Coelurosauria</taxon>
        <taxon>Aves</taxon>
        <taxon>Neognathae</taxon>
        <taxon>Neoaves</taxon>
        <taxon>Telluraves</taxon>
        <taxon>Australaves</taxon>
        <taxon>Passeriformes</taxon>
        <taxon>Thraupidae</taxon>
        <taxon>Rhodinocichla</taxon>
    </lineage>
</organism>
<keyword evidence="4" id="KW-1185">Reference proteome</keyword>
<sequence length="243" mass="27052">LTRVPTLVPSALTALEAALELEEEEGDVPSRVLVEHQMDTRRKQKLLLSQLRVLKMLLGVIENPGQQPLAPTNLREAMAQARGCWQELKARYGEALGALEEAMPAALEQLERGQQLLQRGKAALEARLEQQEELKQKVREATERRDQLLRRVQERRLQRLRRQEELQGLRERVARVKASCELYQTLAGARVLPPSPGTPKQELELELGPPPGSSSRSLPPLRLSLSPSGEVQLQVSGLGGILG</sequence>
<proteinExistence type="predicted"/>